<protein>
    <recommendedName>
        <fullName evidence="4">ESCRT-II complex subunit VPS25</fullName>
    </recommendedName>
</protein>
<organism evidence="5 6">
    <name type="scientific">Kwoniella pini CBS 10737</name>
    <dbReference type="NCBI Taxonomy" id="1296096"/>
    <lineage>
        <taxon>Eukaryota</taxon>
        <taxon>Fungi</taxon>
        <taxon>Dikarya</taxon>
        <taxon>Basidiomycota</taxon>
        <taxon>Agaricomycotina</taxon>
        <taxon>Tremellomycetes</taxon>
        <taxon>Tremellales</taxon>
        <taxon>Cryptococcaceae</taxon>
        <taxon>Kwoniella</taxon>
    </lineage>
</organism>
<dbReference type="SUPFAM" id="SSF46785">
    <property type="entry name" value="Winged helix' DNA-binding domain"/>
    <property type="match status" value="2"/>
</dbReference>
<dbReference type="GO" id="GO:0005198">
    <property type="term" value="F:structural molecule activity"/>
    <property type="evidence" value="ECO:0007669"/>
    <property type="project" value="TreeGrafter"/>
</dbReference>
<name>A0AAJ8L2G7_9TREE</name>
<dbReference type="GeneID" id="30175228"/>
<dbReference type="EMBL" id="CP144520">
    <property type="protein sequence ID" value="WWC68126.1"/>
    <property type="molecule type" value="Genomic_DNA"/>
</dbReference>
<gene>
    <name evidence="5" type="ORF">I206_102048</name>
</gene>
<dbReference type="InterPro" id="IPR008570">
    <property type="entry name" value="ESCRT-II_cplx_Vps25-sub"/>
</dbReference>
<dbReference type="InterPro" id="IPR036388">
    <property type="entry name" value="WH-like_DNA-bd_sf"/>
</dbReference>
<dbReference type="GO" id="GO:0042803">
    <property type="term" value="F:protein homodimerization activity"/>
    <property type="evidence" value="ECO:0007669"/>
    <property type="project" value="TreeGrafter"/>
</dbReference>
<dbReference type="Gene3D" id="1.10.10.570">
    <property type="entry name" value="Winged helix' DNA-binding domain. Chain C. Domain 1"/>
    <property type="match status" value="1"/>
</dbReference>
<reference evidence="5" key="1">
    <citation type="submission" date="2013-07" db="EMBL/GenBank/DDBJ databases">
        <authorList>
            <consortium name="The Broad Institute Genome Sequencing Platform"/>
            <person name="Cuomo C."/>
            <person name="Litvintseva A."/>
            <person name="Chen Y."/>
            <person name="Heitman J."/>
            <person name="Sun S."/>
            <person name="Springer D."/>
            <person name="Dromer F."/>
            <person name="Young S.K."/>
            <person name="Zeng Q."/>
            <person name="Gargeya S."/>
            <person name="Fitzgerald M."/>
            <person name="Abouelleil A."/>
            <person name="Alvarado L."/>
            <person name="Berlin A.M."/>
            <person name="Chapman S.B."/>
            <person name="Dewar J."/>
            <person name="Goldberg J."/>
            <person name="Griggs A."/>
            <person name="Gujja S."/>
            <person name="Hansen M."/>
            <person name="Howarth C."/>
            <person name="Imamovic A."/>
            <person name="Larimer J."/>
            <person name="McCowan C."/>
            <person name="Murphy C."/>
            <person name="Pearson M."/>
            <person name="Priest M."/>
            <person name="Roberts A."/>
            <person name="Saif S."/>
            <person name="Shea T."/>
            <person name="Sykes S."/>
            <person name="Wortman J."/>
            <person name="Nusbaum C."/>
            <person name="Birren B."/>
        </authorList>
    </citation>
    <scope>NUCLEOTIDE SEQUENCE</scope>
    <source>
        <strain evidence="5">CBS 10737</strain>
    </source>
</reference>
<dbReference type="FunFam" id="1.10.10.10:FF:000141">
    <property type="entry name" value="vacuolar protein-sorting-associated protein 25"/>
    <property type="match status" value="1"/>
</dbReference>
<evidence type="ECO:0000256" key="3">
    <source>
        <dbReference type="ARBA" id="ARBA00022927"/>
    </source>
</evidence>
<dbReference type="GO" id="GO:0016236">
    <property type="term" value="P:macroautophagy"/>
    <property type="evidence" value="ECO:0007669"/>
    <property type="project" value="UniProtKB-ARBA"/>
</dbReference>
<dbReference type="InterPro" id="IPR036390">
    <property type="entry name" value="WH_DNA-bd_sf"/>
</dbReference>
<dbReference type="RefSeq" id="XP_070058598.1">
    <property type="nucleotide sequence ID" value="XM_070202497.1"/>
</dbReference>
<evidence type="ECO:0000256" key="4">
    <source>
        <dbReference type="ARBA" id="ARBA00030094"/>
    </source>
</evidence>
<evidence type="ECO:0000313" key="6">
    <source>
        <dbReference type="Proteomes" id="UP000094020"/>
    </source>
</evidence>
<comment type="similarity">
    <text evidence="1">Belongs to the VPS25 family.</text>
</comment>
<evidence type="ECO:0000256" key="1">
    <source>
        <dbReference type="ARBA" id="ARBA00009674"/>
    </source>
</evidence>
<evidence type="ECO:0000313" key="5">
    <source>
        <dbReference type="EMBL" id="WWC68126.1"/>
    </source>
</evidence>
<accession>A0AAJ8L2G7</accession>
<dbReference type="PANTHER" id="PTHR13149:SF0">
    <property type="entry name" value="VACUOLAR PROTEIN-SORTING-ASSOCIATED PROTEIN 25"/>
    <property type="match status" value="1"/>
</dbReference>
<dbReference type="AlphaFoldDB" id="A0AAJ8L2G7"/>
<dbReference type="InterPro" id="IPR014041">
    <property type="entry name" value="ESCRT-II_cplx_Vps25-sub_N"/>
</dbReference>
<evidence type="ECO:0000256" key="2">
    <source>
        <dbReference type="ARBA" id="ARBA00022448"/>
    </source>
</evidence>
<dbReference type="Proteomes" id="UP000094020">
    <property type="component" value="Chromosome 2"/>
</dbReference>
<keyword evidence="6" id="KW-1185">Reference proteome</keyword>
<dbReference type="PANTHER" id="PTHR13149">
    <property type="entry name" value="VACUOLAR PROTEIN SORTING-ASSOCIATED PROTEIN VPS25"/>
    <property type="match status" value="1"/>
</dbReference>
<keyword evidence="3" id="KW-0653">Protein transport</keyword>
<dbReference type="GO" id="GO:0000814">
    <property type="term" value="C:ESCRT II complex"/>
    <property type="evidence" value="ECO:0007669"/>
    <property type="project" value="InterPro"/>
</dbReference>
<keyword evidence="2" id="KW-0813">Transport</keyword>
<dbReference type="GO" id="GO:0043328">
    <property type="term" value="P:protein transport to vacuole involved in ubiquitin-dependent protein catabolic process via the multivesicular body sorting pathway"/>
    <property type="evidence" value="ECO:0007669"/>
    <property type="project" value="TreeGrafter"/>
</dbReference>
<proteinExistence type="inferred from homology"/>
<sequence>MSINQISSTSFTVPSNQEISISTNTNINDKQINQNEFTNSNSNSITTTPLRSIKGKNGFEYPAIWNFPPFFTLQPNTSTLLHQIEIWRKLIIKYSKYQRIFEIIIDSNELEEIFENKKIKRKLLNPSLKRILQEMSKNGEAAPDPPKQDNRYLIYWKKPDEWADLIYNWIIDNGLNSSIMTFYEITDGDLSHTTEFYELPIPILRKALENLVKRGKAQLLEGKGEIGEGVRFL</sequence>
<reference evidence="5" key="2">
    <citation type="submission" date="2024-02" db="EMBL/GenBank/DDBJ databases">
        <title>Comparative genomics of Cryptococcus and Kwoniella reveals pathogenesis evolution and contrasting modes of karyotype evolution via chromosome fusion or intercentromeric recombination.</title>
        <authorList>
            <person name="Coelho M.A."/>
            <person name="David-Palma M."/>
            <person name="Shea T."/>
            <person name="Bowers K."/>
            <person name="McGinley-Smith S."/>
            <person name="Mohammad A.W."/>
            <person name="Gnirke A."/>
            <person name="Yurkov A.M."/>
            <person name="Nowrousian M."/>
            <person name="Sun S."/>
            <person name="Cuomo C.A."/>
            <person name="Heitman J."/>
        </authorList>
    </citation>
    <scope>NUCLEOTIDE SEQUENCE</scope>
    <source>
        <strain evidence="5">CBS 10737</strain>
    </source>
</reference>
<dbReference type="KEGG" id="kpin:30175228"/>
<dbReference type="Pfam" id="PF05871">
    <property type="entry name" value="ESCRT-II"/>
    <property type="match status" value="1"/>
</dbReference>
<dbReference type="Gene3D" id="1.10.10.10">
    <property type="entry name" value="Winged helix-like DNA-binding domain superfamily/Winged helix DNA-binding domain"/>
    <property type="match status" value="1"/>
</dbReference>